<dbReference type="InterPro" id="IPR043129">
    <property type="entry name" value="ATPase_NBD"/>
</dbReference>
<gene>
    <name evidence="1" type="ORF">COU90_03420</name>
</gene>
<reference evidence="2" key="1">
    <citation type="submission" date="2017-09" db="EMBL/GenBank/DDBJ databases">
        <title>Depth-based differentiation of microbial function through sediment-hosted aquifers and enrichment of novel symbionts in the deep terrestrial subsurface.</title>
        <authorList>
            <person name="Probst A.J."/>
            <person name="Ladd B."/>
            <person name="Jarett J.K."/>
            <person name="Geller-Mcgrath D.E."/>
            <person name="Sieber C.M.K."/>
            <person name="Emerson J.B."/>
            <person name="Anantharaman K."/>
            <person name="Thomas B.C."/>
            <person name="Malmstrom R."/>
            <person name="Stieglmeier M."/>
            <person name="Klingl A."/>
            <person name="Woyke T."/>
            <person name="Ryan C.M."/>
            <person name="Banfield J.F."/>
        </authorList>
    </citation>
    <scope>NUCLEOTIDE SEQUENCE [LARGE SCALE GENOMIC DNA]</scope>
</reference>
<evidence type="ECO:0000313" key="1">
    <source>
        <dbReference type="EMBL" id="PJE64467.1"/>
    </source>
</evidence>
<dbReference type="Gene3D" id="3.30.420.40">
    <property type="match status" value="1"/>
</dbReference>
<protein>
    <recommendedName>
        <fullName evidence="3">SHS2 domain-containing protein</fullName>
    </recommendedName>
</protein>
<dbReference type="Proteomes" id="UP000229098">
    <property type="component" value="Unassembled WGS sequence"/>
</dbReference>
<dbReference type="AlphaFoldDB" id="A0A2M8KX38"/>
<name>A0A2M8KX38_9BACT</name>
<sequence length="391" mass="43291">MFSLGKKEIMGLAVDIGTSSITAVVFTAPNCLPTSKPCIKNVYRASLDMPRKPRAETLERQITTQLRDLLKTIRASLKKNPDFAYVGLSAPFYISRLITLTSTRPKASAPITKEEILTLIKKGEKSFTEEYISPKENLKLHLFGSTLLKTIINGYRIPEIVGATGKTLTLFVRYETTAKKYINELYDLFAPLVSEKKLHITSLPTACFYAIGSAIPFKEGLVHVDIGGEISEISIIYDDVLEKIITIPLGNASLARKVSEYFNVSFKEGESLLRQFSKEVLDSKKSENIAAITNHHVREWCVALSAALTTYAKENDIPSNIVLSGGGAFLKAYRQSFSSELLHKTHTSETPHITIADPKLFQNEFSAMSTLTGPRDFGVTCLALLCSRNIL</sequence>
<accession>A0A2M8KX38</accession>
<dbReference type="InterPro" id="IPR050696">
    <property type="entry name" value="FtsA/MreB"/>
</dbReference>
<dbReference type="SUPFAM" id="SSF53067">
    <property type="entry name" value="Actin-like ATPase domain"/>
    <property type="match status" value="1"/>
</dbReference>
<dbReference type="PANTHER" id="PTHR32432">
    <property type="entry name" value="CELL DIVISION PROTEIN FTSA-RELATED"/>
    <property type="match status" value="1"/>
</dbReference>
<evidence type="ECO:0000313" key="2">
    <source>
        <dbReference type="Proteomes" id="UP000229098"/>
    </source>
</evidence>
<organism evidence="1 2">
    <name type="scientific">Candidatus Ryanbacteria bacterium CG10_big_fil_rev_8_21_14_0_10_43_42</name>
    <dbReference type="NCBI Taxonomy" id="1974864"/>
    <lineage>
        <taxon>Bacteria</taxon>
        <taxon>Candidatus Ryaniibacteriota</taxon>
    </lineage>
</organism>
<evidence type="ECO:0008006" key="3">
    <source>
        <dbReference type="Google" id="ProtNLM"/>
    </source>
</evidence>
<proteinExistence type="predicted"/>
<dbReference type="EMBL" id="PFEF01000006">
    <property type="protein sequence ID" value="PJE64467.1"/>
    <property type="molecule type" value="Genomic_DNA"/>
</dbReference>
<comment type="caution">
    <text evidence="1">The sequence shown here is derived from an EMBL/GenBank/DDBJ whole genome shotgun (WGS) entry which is preliminary data.</text>
</comment>